<proteinExistence type="predicted"/>
<evidence type="ECO:0000313" key="3">
    <source>
        <dbReference type="Proteomes" id="UP000267096"/>
    </source>
</evidence>
<keyword evidence="1" id="KW-0732">Signal</keyword>
<dbReference type="Proteomes" id="UP000267096">
    <property type="component" value="Unassembled WGS sequence"/>
</dbReference>
<evidence type="ECO:0000256" key="1">
    <source>
        <dbReference type="SAM" id="SignalP"/>
    </source>
</evidence>
<dbReference type="EMBL" id="UYRR01031209">
    <property type="protein sequence ID" value="VDK47644.1"/>
    <property type="molecule type" value="Genomic_DNA"/>
</dbReference>
<feature type="signal peptide" evidence="1">
    <location>
        <begin position="1"/>
        <end position="19"/>
    </location>
</feature>
<protein>
    <submittedName>
        <fullName evidence="4">Antistasin-like domain-containing protein</fullName>
    </submittedName>
</protein>
<organism evidence="4">
    <name type="scientific">Anisakis simplex</name>
    <name type="common">Herring worm</name>
    <dbReference type="NCBI Taxonomy" id="6269"/>
    <lineage>
        <taxon>Eukaryota</taxon>
        <taxon>Metazoa</taxon>
        <taxon>Ecdysozoa</taxon>
        <taxon>Nematoda</taxon>
        <taxon>Chromadorea</taxon>
        <taxon>Rhabditida</taxon>
        <taxon>Spirurina</taxon>
        <taxon>Ascaridomorpha</taxon>
        <taxon>Ascaridoidea</taxon>
        <taxon>Anisakidae</taxon>
        <taxon>Anisakis</taxon>
        <taxon>Anisakis simplex complex</taxon>
    </lineage>
</organism>
<keyword evidence="3" id="KW-1185">Reference proteome</keyword>
<evidence type="ECO:0000313" key="4">
    <source>
        <dbReference type="WBParaSite" id="ASIM_0001309201-mRNA-1"/>
    </source>
</evidence>
<dbReference type="WBParaSite" id="ASIM_0001309201-mRNA-1">
    <property type="protein sequence ID" value="ASIM_0001309201-mRNA-1"/>
    <property type="gene ID" value="ASIM_0001309201"/>
</dbReference>
<feature type="chain" id="PRO_5043121190" evidence="1">
    <location>
        <begin position="20"/>
        <end position="184"/>
    </location>
</feature>
<accession>A0A0M3JXK8</accession>
<name>A0A0M3JXK8_ANISI</name>
<gene>
    <name evidence="2" type="ORF">ASIM_LOCUS12558</name>
</gene>
<sequence length="184" mass="20833">MLTIRNCFILLLIIVCSYGVAIGTFQCPDRCEISYKPNGCPHNCNCGPAKKCPLVTCPAKAPTCAVYTQLDGCQTCACRIPYLLVESESEKEILNAGIIFVNRKDMVEVRRKLRDATRRRSFRDREVLKTQACTIDFMEKVDGCLTNASYLHEELKKKVTSMMLKFIFEATNRSATISRYGFFS</sequence>
<reference evidence="4" key="1">
    <citation type="submission" date="2017-02" db="UniProtKB">
        <authorList>
            <consortium name="WormBaseParasite"/>
        </authorList>
    </citation>
    <scope>IDENTIFICATION</scope>
</reference>
<evidence type="ECO:0000313" key="2">
    <source>
        <dbReference type="EMBL" id="VDK47644.1"/>
    </source>
</evidence>
<dbReference type="AlphaFoldDB" id="A0A0M3JXK8"/>
<reference evidence="2 3" key="2">
    <citation type="submission" date="2018-11" db="EMBL/GenBank/DDBJ databases">
        <authorList>
            <consortium name="Pathogen Informatics"/>
        </authorList>
    </citation>
    <scope>NUCLEOTIDE SEQUENCE [LARGE SCALE GENOMIC DNA]</scope>
</reference>